<evidence type="ECO:0008006" key="3">
    <source>
        <dbReference type="Google" id="ProtNLM"/>
    </source>
</evidence>
<dbReference type="Pfam" id="PF19588">
    <property type="entry name" value="SxtJ"/>
    <property type="match status" value="1"/>
</dbReference>
<name>A0A382AU56_9ZZZZ</name>
<keyword evidence="1" id="KW-0812">Transmembrane</keyword>
<dbReference type="InterPro" id="IPR045781">
    <property type="entry name" value="SxtJ"/>
</dbReference>
<feature type="transmembrane region" description="Helical" evidence="1">
    <location>
        <begin position="38"/>
        <end position="56"/>
    </location>
</feature>
<gene>
    <name evidence="2" type="ORF">METZ01_LOCUS157695</name>
</gene>
<sequence>MKLSEVKLPSNRKFGIFFTAVFIVFSIYSYFQLSQLSVLVFLGLATILLALTVLKPDWLLPMNKLWAIIGLLLGKIVSPIILGAIFFLIFTPIAIITRLIGRDELRLKRRNNDTYWVPRDTGDFNPKSFKDQF</sequence>
<feature type="transmembrane region" description="Helical" evidence="1">
    <location>
        <begin position="76"/>
        <end position="100"/>
    </location>
</feature>
<organism evidence="2">
    <name type="scientific">marine metagenome</name>
    <dbReference type="NCBI Taxonomy" id="408172"/>
    <lineage>
        <taxon>unclassified sequences</taxon>
        <taxon>metagenomes</taxon>
        <taxon>ecological metagenomes</taxon>
    </lineage>
</organism>
<evidence type="ECO:0000256" key="1">
    <source>
        <dbReference type="SAM" id="Phobius"/>
    </source>
</evidence>
<dbReference type="AlphaFoldDB" id="A0A382AU56"/>
<protein>
    <recommendedName>
        <fullName evidence="3">SxtJ</fullName>
    </recommendedName>
</protein>
<proteinExistence type="predicted"/>
<evidence type="ECO:0000313" key="2">
    <source>
        <dbReference type="EMBL" id="SVB04841.1"/>
    </source>
</evidence>
<dbReference type="EMBL" id="UINC01026780">
    <property type="protein sequence ID" value="SVB04841.1"/>
    <property type="molecule type" value="Genomic_DNA"/>
</dbReference>
<keyword evidence="1" id="KW-0472">Membrane</keyword>
<reference evidence="2" key="1">
    <citation type="submission" date="2018-05" db="EMBL/GenBank/DDBJ databases">
        <authorList>
            <person name="Lanie J.A."/>
            <person name="Ng W.-L."/>
            <person name="Kazmierczak K.M."/>
            <person name="Andrzejewski T.M."/>
            <person name="Davidsen T.M."/>
            <person name="Wayne K.J."/>
            <person name="Tettelin H."/>
            <person name="Glass J.I."/>
            <person name="Rusch D."/>
            <person name="Podicherti R."/>
            <person name="Tsui H.-C.T."/>
            <person name="Winkler M.E."/>
        </authorList>
    </citation>
    <scope>NUCLEOTIDE SEQUENCE</scope>
</reference>
<feature type="transmembrane region" description="Helical" evidence="1">
    <location>
        <begin position="14"/>
        <end position="31"/>
    </location>
</feature>
<accession>A0A382AU56</accession>
<keyword evidence="1" id="KW-1133">Transmembrane helix</keyword>